<dbReference type="OrthoDB" id="19311at2759"/>
<dbReference type="Proteomes" id="UP001151516">
    <property type="component" value="Unassembled WGS sequence"/>
</dbReference>
<organism evidence="1 2">
    <name type="scientific">Coemansia spiralis</name>
    <dbReference type="NCBI Taxonomy" id="417178"/>
    <lineage>
        <taxon>Eukaryota</taxon>
        <taxon>Fungi</taxon>
        <taxon>Fungi incertae sedis</taxon>
        <taxon>Zoopagomycota</taxon>
        <taxon>Kickxellomycotina</taxon>
        <taxon>Kickxellomycetes</taxon>
        <taxon>Kickxellales</taxon>
        <taxon>Kickxellaceae</taxon>
        <taxon>Coemansia</taxon>
    </lineage>
</organism>
<name>A0A9W8GHN3_9FUNG</name>
<evidence type="ECO:0000313" key="2">
    <source>
        <dbReference type="Proteomes" id="UP001151516"/>
    </source>
</evidence>
<comment type="caution">
    <text evidence="1">The sequence shown here is derived from an EMBL/GenBank/DDBJ whole genome shotgun (WGS) entry which is preliminary data.</text>
</comment>
<evidence type="ECO:0000313" key="1">
    <source>
        <dbReference type="EMBL" id="KAJ2685454.1"/>
    </source>
</evidence>
<proteinExistence type="predicted"/>
<dbReference type="AlphaFoldDB" id="A0A9W8GHN3"/>
<reference evidence="1" key="1">
    <citation type="submission" date="2022-07" db="EMBL/GenBank/DDBJ databases">
        <title>Phylogenomic reconstructions and comparative analyses of Kickxellomycotina fungi.</title>
        <authorList>
            <person name="Reynolds N.K."/>
            <person name="Stajich J.E."/>
            <person name="Barry K."/>
            <person name="Grigoriev I.V."/>
            <person name="Crous P."/>
            <person name="Smith M.E."/>
        </authorList>
    </citation>
    <scope>NUCLEOTIDE SEQUENCE</scope>
    <source>
        <strain evidence="1">CBS 109367</strain>
    </source>
</reference>
<protein>
    <submittedName>
        <fullName evidence="1">Uncharacterized protein</fullName>
    </submittedName>
</protein>
<sequence>MFRRTNIKPPIDWELAANHPDIMLDDVFPLLECQGDISSLPLVYQAPVDLSFVKSIQKAAYEQQHGTLAWFNARLAPSVRLNSFMELTIFDIMYQSFLSEIEFLNSLHERILSPTATAMADLWASLMCLHRLLELLPRVFASGWRQDEIENMLLVVLDHGNNADVRLLGFYTLSLYMLTLGDDYSETTIDMFTNVMSLRAFSYIDMPAASCVVGKIMCAIASGADVAEIGCGQRAIIGFPPGRASICPVLQDTAQTINPQGMLAFRMMRDIISLVSYLASLVSSPVDAYTEYISLGFIGTQSNPFDFINQRQGCTATLPPFVPMLALSSDEILKSMQSIHRLFRRGYLSWIYPNSEGKYQMRDSDVCLSNLRLPADRVSC</sequence>
<gene>
    <name evidence="1" type="ORF">IWW39_004256</name>
</gene>
<dbReference type="EMBL" id="JANBTX010000152">
    <property type="protein sequence ID" value="KAJ2685454.1"/>
    <property type="molecule type" value="Genomic_DNA"/>
</dbReference>
<keyword evidence="2" id="KW-1185">Reference proteome</keyword>
<accession>A0A9W8GHN3</accession>